<sequence length="80" mass="8891">SFPMTTRRALPKVRDSISFLYFEHCRIEQDVKAIAIFQEKNVVPTSVGVPRSLMLLGRPRLSCPHERGGAPATSKPSPTI</sequence>
<feature type="region of interest" description="Disordered" evidence="1">
    <location>
        <begin position="60"/>
        <end position="80"/>
    </location>
</feature>
<gene>
    <name evidence="2" type="ORF">AVDCRST_MAG94-4884</name>
</gene>
<reference evidence="2" key="1">
    <citation type="submission" date="2020-02" db="EMBL/GenBank/DDBJ databases">
        <authorList>
            <person name="Meier V. D."/>
        </authorList>
    </citation>
    <scope>NUCLEOTIDE SEQUENCE</scope>
    <source>
        <strain evidence="2">AVDCRST_MAG94</strain>
    </source>
</reference>
<dbReference type="EMBL" id="CADCTY010001687">
    <property type="protein sequence ID" value="CAA9381091.1"/>
    <property type="molecule type" value="Genomic_DNA"/>
</dbReference>
<evidence type="ECO:0000313" key="2">
    <source>
        <dbReference type="EMBL" id="CAA9381091.1"/>
    </source>
</evidence>
<protein>
    <submittedName>
        <fullName evidence="2">CRISPR-associated protein Cas1</fullName>
    </submittedName>
</protein>
<name>A0A6J4NCN3_9CYAN</name>
<evidence type="ECO:0000256" key="1">
    <source>
        <dbReference type="SAM" id="MobiDB-lite"/>
    </source>
</evidence>
<organism evidence="2">
    <name type="scientific">uncultured Leptolyngbya sp</name>
    <dbReference type="NCBI Taxonomy" id="332963"/>
    <lineage>
        <taxon>Bacteria</taxon>
        <taxon>Bacillati</taxon>
        <taxon>Cyanobacteriota</taxon>
        <taxon>Cyanophyceae</taxon>
        <taxon>Leptolyngbyales</taxon>
        <taxon>Leptolyngbyaceae</taxon>
        <taxon>Leptolyngbya group</taxon>
        <taxon>Leptolyngbya</taxon>
        <taxon>environmental samples</taxon>
    </lineage>
</organism>
<dbReference type="AlphaFoldDB" id="A0A6J4NCN3"/>
<proteinExistence type="predicted"/>
<accession>A0A6J4NCN3</accession>
<feature type="non-terminal residue" evidence="2">
    <location>
        <position position="1"/>
    </location>
</feature>